<dbReference type="InterPro" id="IPR055346">
    <property type="entry name" value="Fe-S_cluster_assembly_SufBD"/>
</dbReference>
<dbReference type="PANTHER" id="PTHR43575">
    <property type="entry name" value="PROTEIN ABCI7, CHLOROPLASTIC"/>
    <property type="match status" value="1"/>
</dbReference>
<dbReference type="SUPFAM" id="SSF101960">
    <property type="entry name" value="Stabilizer of iron transporter SufD"/>
    <property type="match status" value="1"/>
</dbReference>
<reference evidence="3" key="1">
    <citation type="submission" date="2019-08" db="EMBL/GenBank/DDBJ databases">
        <authorList>
            <person name="Kucharzyk K."/>
            <person name="Murdoch R.W."/>
            <person name="Higgins S."/>
            <person name="Loffler F."/>
        </authorList>
    </citation>
    <scope>NUCLEOTIDE SEQUENCE</scope>
</reference>
<protein>
    <recommendedName>
        <fullName evidence="4">FeS cluster assembly protein SufD</fullName>
    </recommendedName>
</protein>
<dbReference type="InterPro" id="IPR037284">
    <property type="entry name" value="SUF_FeS_clus_asmbl_SufBD_sf"/>
</dbReference>
<evidence type="ECO:0000259" key="2">
    <source>
        <dbReference type="Pfam" id="PF19295"/>
    </source>
</evidence>
<dbReference type="Pfam" id="PF19295">
    <property type="entry name" value="SufBD_N"/>
    <property type="match status" value="1"/>
</dbReference>
<dbReference type="AlphaFoldDB" id="A0A644UE24"/>
<feature type="domain" description="SUF system FeS cluster assembly SufBD N-terminal" evidence="2">
    <location>
        <begin position="7"/>
        <end position="103"/>
    </location>
</feature>
<name>A0A644UE24_9ZZZZ</name>
<sequence length="393" mass="44297">MNGLNMNSFKKATRPKEDDFAGFSCNIPQLITYRINQFNGFFFETKDSSLTINNGTIVCSMETATQKYSSILEEKNIKDLSLYEEGLFIYVPKNAQIDLPLQILDIIKAEDSILINSKSVIIIGENSKLKLICCDDTVNDKSSISENTLQIFLEDNSSLEYYKMENINNSSSIFTQTNFILASNASLTTFWLSINGGNIRNSLNVSFEGEHSKAELYGLYLADRDQKVLNEVSVTHNRPNCNSAQLYKGILDDSAEAEFKGHIHVGKNAYLTEATQNNKNILLTDKARVNTQPFLEIYNDDVKCSHGATIGQLDQSAMFYMRSRGITERSAKMLLMYAFCNEVLSKASLEELKDKLQDIIKRRLHGELSSCENCVLVCNNPCENMDIDITKIN</sequence>
<feature type="domain" description="SUF system FeS cluster assembly SufBD core" evidence="1">
    <location>
        <begin position="113"/>
        <end position="339"/>
    </location>
</feature>
<gene>
    <name evidence="3" type="ORF">SDC9_23088</name>
</gene>
<dbReference type="EMBL" id="VSSQ01000105">
    <property type="protein sequence ID" value="MPL77235.1"/>
    <property type="molecule type" value="Genomic_DNA"/>
</dbReference>
<dbReference type="Pfam" id="PF01458">
    <property type="entry name" value="SUFBD_core"/>
    <property type="match status" value="1"/>
</dbReference>
<dbReference type="InterPro" id="IPR000825">
    <property type="entry name" value="SUF_FeS_clus_asmbl_SufBD_core"/>
</dbReference>
<dbReference type="InterPro" id="IPR045595">
    <property type="entry name" value="SufBD_N"/>
</dbReference>
<organism evidence="3">
    <name type="scientific">bioreactor metagenome</name>
    <dbReference type="NCBI Taxonomy" id="1076179"/>
    <lineage>
        <taxon>unclassified sequences</taxon>
        <taxon>metagenomes</taxon>
        <taxon>ecological metagenomes</taxon>
    </lineage>
</organism>
<dbReference type="PANTHER" id="PTHR43575:SF1">
    <property type="entry name" value="PROTEIN ABCI7, CHLOROPLASTIC"/>
    <property type="match status" value="1"/>
</dbReference>
<evidence type="ECO:0008006" key="4">
    <source>
        <dbReference type="Google" id="ProtNLM"/>
    </source>
</evidence>
<evidence type="ECO:0000259" key="1">
    <source>
        <dbReference type="Pfam" id="PF01458"/>
    </source>
</evidence>
<dbReference type="NCBIfam" id="TIGR01981">
    <property type="entry name" value="sufD"/>
    <property type="match status" value="1"/>
</dbReference>
<dbReference type="InterPro" id="IPR011542">
    <property type="entry name" value="SUF_FeS_clus_asmbl_SufD"/>
</dbReference>
<dbReference type="GO" id="GO:0016226">
    <property type="term" value="P:iron-sulfur cluster assembly"/>
    <property type="evidence" value="ECO:0007669"/>
    <property type="project" value="InterPro"/>
</dbReference>
<proteinExistence type="predicted"/>
<accession>A0A644UE24</accession>
<evidence type="ECO:0000313" key="3">
    <source>
        <dbReference type="EMBL" id="MPL77235.1"/>
    </source>
</evidence>
<comment type="caution">
    <text evidence="3">The sequence shown here is derived from an EMBL/GenBank/DDBJ whole genome shotgun (WGS) entry which is preliminary data.</text>
</comment>